<proteinExistence type="predicted"/>
<accession>K1Y059</accession>
<comment type="caution">
    <text evidence="2">The sequence shown here is derived from an EMBL/GenBank/DDBJ whole genome shotgun (WGS) entry which is preliminary data.</text>
</comment>
<dbReference type="Pfam" id="PF00395">
    <property type="entry name" value="SLH"/>
    <property type="match status" value="2"/>
</dbReference>
<name>K1Y059_9BACT</name>
<protein>
    <recommendedName>
        <fullName evidence="1">SLH domain-containing protein</fullName>
    </recommendedName>
</protein>
<dbReference type="PROSITE" id="PS51272">
    <property type="entry name" value="SLH"/>
    <property type="match status" value="1"/>
</dbReference>
<reference evidence="2" key="1">
    <citation type="journal article" date="2012" name="Science">
        <title>Fermentation, hydrogen, and sulfur metabolism in multiple uncultivated bacterial phyla.</title>
        <authorList>
            <person name="Wrighton K.C."/>
            <person name="Thomas B.C."/>
            <person name="Sharon I."/>
            <person name="Miller C.S."/>
            <person name="Castelle C.J."/>
            <person name="VerBerkmoes N.C."/>
            <person name="Wilkins M.J."/>
            <person name="Hettich R.L."/>
            <person name="Lipton M.S."/>
            <person name="Williams K.H."/>
            <person name="Long P.E."/>
            <person name="Banfield J.F."/>
        </authorList>
    </citation>
    <scope>NUCLEOTIDE SEQUENCE [LARGE SCALE GENOMIC DNA]</scope>
</reference>
<feature type="non-terminal residue" evidence="2">
    <location>
        <position position="1"/>
    </location>
</feature>
<evidence type="ECO:0000259" key="1">
    <source>
        <dbReference type="PROSITE" id="PS51272"/>
    </source>
</evidence>
<dbReference type="EMBL" id="AMFJ01034008">
    <property type="protein sequence ID" value="EKD30566.1"/>
    <property type="molecule type" value="Genomic_DNA"/>
</dbReference>
<gene>
    <name evidence="2" type="ORF">ACD_78C00008G0002</name>
</gene>
<dbReference type="AlphaFoldDB" id="K1Y059"/>
<organism evidence="2">
    <name type="scientific">uncultured bacterium</name>
    <name type="common">gcode 4</name>
    <dbReference type="NCBI Taxonomy" id="1234023"/>
    <lineage>
        <taxon>Bacteria</taxon>
        <taxon>environmental samples</taxon>
    </lineage>
</organism>
<feature type="domain" description="SLH" evidence="1">
    <location>
        <begin position="98"/>
        <end position="161"/>
    </location>
</feature>
<dbReference type="InterPro" id="IPR001119">
    <property type="entry name" value="SLH_dom"/>
</dbReference>
<sequence>IHPMDFIKNHPFLSSAPKEINIASETGKDALVVSSEIIADTTIPNNAIIETVAPKIEPIIPSLPMEQTAVVAPVQSAPVPVENVTESPKVAPTFVPDSRHIFSDIPVNSLFYTATKYLKEAGVTHGYEDGGFHPNDHVSRSETILLYDRLFNIGSDTIGVDLPFLDVLPSDELTQALTRAFAQKIVAKNKYFRPNDSLTRAEAITLLIRTSLLPLDTQKYSLFQDIKTNNSHMVYINTFAKYLGIRGANFEPNKDITRGELAKILYVFDQKKQKESK</sequence>
<evidence type="ECO:0000313" key="2">
    <source>
        <dbReference type="EMBL" id="EKD30566.1"/>
    </source>
</evidence>